<keyword evidence="3" id="KW-1185">Reference proteome</keyword>
<sequence>MTDNSNSGTSGEEPKPTPAAAPPISSEFISSVMEQLAQQDAAQKATNEQLAALVATLTAPAGQTSNPPTIRRQLF</sequence>
<name>A0A8X7W4A4_BRACI</name>
<dbReference type="EMBL" id="JAAMPC010000003">
    <property type="protein sequence ID" value="KAG2322817.1"/>
    <property type="molecule type" value="Genomic_DNA"/>
</dbReference>
<evidence type="ECO:0000256" key="1">
    <source>
        <dbReference type="SAM" id="MobiDB-lite"/>
    </source>
</evidence>
<feature type="compositionally biased region" description="Polar residues" evidence="1">
    <location>
        <begin position="1"/>
        <end position="10"/>
    </location>
</feature>
<reference evidence="2 3" key="1">
    <citation type="submission" date="2020-02" db="EMBL/GenBank/DDBJ databases">
        <authorList>
            <person name="Ma Q."/>
            <person name="Huang Y."/>
            <person name="Song X."/>
            <person name="Pei D."/>
        </authorList>
    </citation>
    <scope>NUCLEOTIDE SEQUENCE [LARGE SCALE GENOMIC DNA]</scope>
    <source>
        <strain evidence="2">Sxm20200214</strain>
        <tissue evidence="2">Leaf</tissue>
    </source>
</reference>
<dbReference type="Proteomes" id="UP000886595">
    <property type="component" value="Unassembled WGS sequence"/>
</dbReference>
<dbReference type="AlphaFoldDB" id="A0A8X7W4A4"/>
<comment type="caution">
    <text evidence="2">The sequence shown here is derived from an EMBL/GenBank/DDBJ whole genome shotgun (WGS) entry which is preliminary data.</text>
</comment>
<organism evidence="2 3">
    <name type="scientific">Brassica carinata</name>
    <name type="common">Ethiopian mustard</name>
    <name type="synonym">Abyssinian cabbage</name>
    <dbReference type="NCBI Taxonomy" id="52824"/>
    <lineage>
        <taxon>Eukaryota</taxon>
        <taxon>Viridiplantae</taxon>
        <taxon>Streptophyta</taxon>
        <taxon>Embryophyta</taxon>
        <taxon>Tracheophyta</taxon>
        <taxon>Spermatophyta</taxon>
        <taxon>Magnoliopsida</taxon>
        <taxon>eudicotyledons</taxon>
        <taxon>Gunneridae</taxon>
        <taxon>Pentapetalae</taxon>
        <taxon>rosids</taxon>
        <taxon>malvids</taxon>
        <taxon>Brassicales</taxon>
        <taxon>Brassicaceae</taxon>
        <taxon>Brassiceae</taxon>
        <taxon>Brassica</taxon>
    </lineage>
</organism>
<proteinExistence type="predicted"/>
<evidence type="ECO:0000313" key="3">
    <source>
        <dbReference type="Proteomes" id="UP000886595"/>
    </source>
</evidence>
<feature type="region of interest" description="Disordered" evidence="1">
    <location>
        <begin position="1"/>
        <end position="25"/>
    </location>
</feature>
<protein>
    <submittedName>
        <fullName evidence="2">Uncharacterized protein</fullName>
    </submittedName>
</protein>
<accession>A0A8X7W4A4</accession>
<evidence type="ECO:0000313" key="2">
    <source>
        <dbReference type="EMBL" id="KAG2322817.1"/>
    </source>
</evidence>
<gene>
    <name evidence="2" type="ORF">Bca52824_016030</name>
</gene>